<sequence>MISAASVAVDWSPRDRVGTLVLVPPHPPTDEVAADRAVTPPAALRKLIAGNRRFLAGRTDGGRPGGRRTLPAPEPFALVVTCLDGGLAAESLFDAGYGDLCVVRSAGHVLDRGATASVELAVATLGVALVMVLGHEHCAAVRYAVDTDAPTGDLAYLVDEVRPAVAAADRAVDGGHHRHERGTDRYDRVMRHHVAGTVARVGALPAVREGLDAGTLWLVGARHDRTHGRVRLIA</sequence>
<evidence type="ECO:0000313" key="5">
    <source>
        <dbReference type="Proteomes" id="UP000612808"/>
    </source>
</evidence>
<evidence type="ECO:0000256" key="3">
    <source>
        <dbReference type="PIRSR" id="PIRSR601765-1"/>
    </source>
</evidence>
<dbReference type="GO" id="GO:0008270">
    <property type="term" value="F:zinc ion binding"/>
    <property type="evidence" value="ECO:0007669"/>
    <property type="project" value="InterPro"/>
</dbReference>
<evidence type="ECO:0000256" key="1">
    <source>
        <dbReference type="ARBA" id="ARBA00006217"/>
    </source>
</evidence>
<evidence type="ECO:0000313" key="4">
    <source>
        <dbReference type="EMBL" id="GID11304.1"/>
    </source>
</evidence>
<reference evidence="4" key="1">
    <citation type="submission" date="2021-01" db="EMBL/GenBank/DDBJ databases">
        <title>Whole genome shotgun sequence of Actinocatenispora rupis NBRC 107355.</title>
        <authorList>
            <person name="Komaki H."/>
            <person name="Tamura T."/>
        </authorList>
    </citation>
    <scope>NUCLEOTIDE SEQUENCE</scope>
    <source>
        <strain evidence="4">NBRC 107355</strain>
    </source>
</reference>
<dbReference type="Gene3D" id="3.40.1050.10">
    <property type="entry name" value="Carbonic anhydrase"/>
    <property type="match status" value="1"/>
</dbReference>
<feature type="binding site" evidence="3">
    <location>
        <position position="84"/>
    </location>
    <ligand>
        <name>Zn(2+)</name>
        <dbReference type="ChEBI" id="CHEBI:29105"/>
    </ligand>
</feature>
<comment type="cofactor">
    <cofactor evidence="3">
        <name>Zn(2+)</name>
        <dbReference type="ChEBI" id="CHEBI:29105"/>
    </cofactor>
    <text evidence="3">Binds 1 zinc ion per subunit.</text>
</comment>
<comment type="function">
    <text evidence="2">Catalyzes the reversible hydration of carbon dioxide to form bicarbonate.</text>
</comment>
<feature type="binding site" evidence="3">
    <location>
        <position position="82"/>
    </location>
    <ligand>
        <name>Zn(2+)</name>
        <dbReference type="ChEBI" id="CHEBI:29105"/>
    </ligand>
</feature>
<keyword evidence="5" id="KW-1185">Reference proteome</keyword>
<comment type="similarity">
    <text evidence="1">Belongs to the beta-class carbonic anhydrase family.</text>
</comment>
<keyword evidence="3" id="KW-0479">Metal-binding</keyword>
<dbReference type="AlphaFoldDB" id="A0A8J3J745"/>
<dbReference type="GO" id="GO:0004089">
    <property type="term" value="F:carbonate dehydratase activity"/>
    <property type="evidence" value="ECO:0007669"/>
    <property type="project" value="InterPro"/>
</dbReference>
<dbReference type="EMBL" id="BOMB01000012">
    <property type="protein sequence ID" value="GID11304.1"/>
    <property type="molecule type" value="Genomic_DNA"/>
</dbReference>
<name>A0A8J3J745_9ACTN</name>
<dbReference type="SUPFAM" id="SSF53056">
    <property type="entry name" value="beta-carbonic anhydrase, cab"/>
    <property type="match status" value="1"/>
</dbReference>
<dbReference type="InterPro" id="IPR001765">
    <property type="entry name" value="Carbonic_anhydrase"/>
</dbReference>
<comment type="caution">
    <text evidence="4">The sequence shown here is derived from an EMBL/GenBank/DDBJ whole genome shotgun (WGS) entry which is preliminary data.</text>
</comment>
<dbReference type="Pfam" id="PF00484">
    <property type="entry name" value="Pro_CA"/>
    <property type="match status" value="1"/>
</dbReference>
<gene>
    <name evidence="4" type="primary">cynT</name>
    <name evidence="4" type="ORF">Aru02nite_21930</name>
</gene>
<feature type="binding site" evidence="3">
    <location>
        <position position="135"/>
    </location>
    <ligand>
        <name>Zn(2+)</name>
        <dbReference type="ChEBI" id="CHEBI:29105"/>
    </ligand>
</feature>
<feature type="binding site" evidence="3">
    <location>
        <position position="138"/>
    </location>
    <ligand>
        <name>Zn(2+)</name>
        <dbReference type="ChEBI" id="CHEBI:29105"/>
    </ligand>
</feature>
<proteinExistence type="inferred from homology"/>
<dbReference type="SMART" id="SM00947">
    <property type="entry name" value="Pro_CA"/>
    <property type="match status" value="1"/>
</dbReference>
<dbReference type="PANTHER" id="PTHR11002">
    <property type="entry name" value="CARBONIC ANHYDRASE"/>
    <property type="match status" value="1"/>
</dbReference>
<dbReference type="InterPro" id="IPR036874">
    <property type="entry name" value="Carbonic_anhydrase_sf"/>
</dbReference>
<dbReference type="Proteomes" id="UP000612808">
    <property type="component" value="Unassembled WGS sequence"/>
</dbReference>
<accession>A0A8J3J745</accession>
<evidence type="ECO:0000256" key="2">
    <source>
        <dbReference type="ARBA" id="ARBA00024993"/>
    </source>
</evidence>
<dbReference type="PANTHER" id="PTHR11002:SF79">
    <property type="entry name" value="CARBONIC ANHYDRASE 2"/>
    <property type="match status" value="1"/>
</dbReference>
<organism evidence="4 5">
    <name type="scientific">Actinocatenispora rupis</name>
    <dbReference type="NCBI Taxonomy" id="519421"/>
    <lineage>
        <taxon>Bacteria</taxon>
        <taxon>Bacillati</taxon>
        <taxon>Actinomycetota</taxon>
        <taxon>Actinomycetes</taxon>
        <taxon>Micromonosporales</taxon>
        <taxon>Micromonosporaceae</taxon>
        <taxon>Actinocatenispora</taxon>
    </lineage>
</organism>
<protein>
    <submittedName>
        <fullName evidence="4">Carbonic anhydrase</fullName>
    </submittedName>
</protein>
<keyword evidence="3" id="KW-0862">Zinc</keyword>